<reference evidence="1 2" key="1">
    <citation type="submission" date="2013-09" db="EMBL/GenBank/DDBJ databases">
        <title>Corchorus capsularis genome sequencing.</title>
        <authorList>
            <person name="Alam M."/>
            <person name="Haque M.S."/>
            <person name="Islam M.S."/>
            <person name="Emdad E.M."/>
            <person name="Islam M.M."/>
            <person name="Ahmed B."/>
            <person name="Halim A."/>
            <person name="Hossen Q.M.M."/>
            <person name="Hossain M.Z."/>
            <person name="Ahmed R."/>
            <person name="Khan M.M."/>
            <person name="Islam R."/>
            <person name="Rashid M.M."/>
            <person name="Khan S.A."/>
            <person name="Rahman M.S."/>
            <person name="Alam M."/>
        </authorList>
    </citation>
    <scope>NUCLEOTIDE SEQUENCE [LARGE SCALE GENOMIC DNA]</scope>
    <source>
        <strain evidence="2">cv. CVL-1</strain>
        <tissue evidence="1">Whole seedling</tissue>
    </source>
</reference>
<evidence type="ECO:0000313" key="1">
    <source>
        <dbReference type="EMBL" id="OMO60174.1"/>
    </source>
</evidence>
<dbReference type="AlphaFoldDB" id="A0A1R3GPZ4"/>
<sequence>MEWQKSMNKERSMNKKRMI</sequence>
<keyword evidence="2" id="KW-1185">Reference proteome</keyword>
<organism evidence="1 2">
    <name type="scientific">Corchorus capsularis</name>
    <name type="common">Jute</name>
    <dbReference type="NCBI Taxonomy" id="210143"/>
    <lineage>
        <taxon>Eukaryota</taxon>
        <taxon>Viridiplantae</taxon>
        <taxon>Streptophyta</taxon>
        <taxon>Embryophyta</taxon>
        <taxon>Tracheophyta</taxon>
        <taxon>Spermatophyta</taxon>
        <taxon>Magnoliopsida</taxon>
        <taxon>eudicotyledons</taxon>
        <taxon>Gunneridae</taxon>
        <taxon>Pentapetalae</taxon>
        <taxon>rosids</taxon>
        <taxon>malvids</taxon>
        <taxon>Malvales</taxon>
        <taxon>Malvaceae</taxon>
        <taxon>Grewioideae</taxon>
        <taxon>Apeibeae</taxon>
        <taxon>Corchorus</taxon>
    </lineage>
</organism>
<gene>
    <name evidence="1" type="ORF">CCACVL1_24341</name>
</gene>
<dbReference type="Gramene" id="OMO60174">
    <property type="protein sequence ID" value="OMO60174"/>
    <property type="gene ID" value="CCACVL1_24341"/>
</dbReference>
<evidence type="ECO:0000313" key="2">
    <source>
        <dbReference type="Proteomes" id="UP000188268"/>
    </source>
</evidence>
<proteinExistence type="predicted"/>
<name>A0A1R3GPZ4_COCAP</name>
<dbReference type="EMBL" id="AWWV01013748">
    <property type="protein sequence ID" value="OMO60174.1"/>
    <property type="molecule type" value="Genomic_DNA"/>
</dbReference>
<comment type="caution">
    <text evidence="1">The sequence shown here is derived from an EMBL/GenBank/DDBJ whole genome shotgun (WGS) entry which is preliminary data.</text>
</comment>
<dbReference type="Proteomes" id="UP000188268">
    <property type="component" value="Unassembled WGS sequence"/>
</dbReference>
<protein>
    <submittedName>
        <fullName evidence="1">Uncharacterized protein</fullName>
    </submittedName>
</protein>
<accession>A0A1R3GPZ4</accession>